<name>A0A0A9HLI8_ARUDO</name>
<protein>
    <submittedName>
        <fullName evidence="1">Uncharacterized protein</fullName>
    </submittedName>
</protein>
<sequence>MEPSADEWPMLMKLCAPLGIALPMNSAIACGPFGPVDAEAAAAAAC</sequence>
<evidence type="ECO:0000313" key="1">
    <source>
        <dbReference type="EMBL" id="JAE36694.1"/>
    </source>
</evidence>
<reference evidence="1" key="2">
    <citation type="journal article" date="2015" name="Data Brief">
        <title>Shoot transcriptome of the giant reed, Arundo donax.</title>
        <authorList>
            <person name="Barrero R.A."/>
            <person name="Guerrero F.D."/>
            <person name="Moolhuijzen P."/>
            <person name="Goolsby J.A."/>
            <person name="Tidwell J."/>
            <person name="Bellgard S.E."/>
            <person name="Bellgard M.I."/>
        </authorList>
    </citation>
    <scope>NUCLEOTIDE SEQUENCE</scope>
    <source>
        <tissue evidence="1">Shoot tissue taken approximately 20 cm above the soil surface</tissue>
    </source>
</reference>
<proteinExistence type="predicted"/>
<reference evidence="1" key="1">
    <citation type="submission" date="2014-09" db="EMBL/GenBank/DDBJ databases">
        <authorList>
            <person name="Magalhaes I.L.F."/>
            <person name="Oliveira U."/>
            <person name="Santos F.R."/>
            <person name="Vidigal T.H.D.A."/>
            <person name="Brescovit A.D."/>
            <person name="Santos A.J."/>
        </authorList>
    </citation>
    <scope>NUCLEOTIDE SEQUENCE</scope>
    <source>
        <tissue evidence="1">Shoot tissue taken approximately 20 cm above the soil surface</tissue>
    </source>
</reference>
<accession>A0A0A9HLI8</accession>
<dbReference type="EMBL" id="GBRH01161202">
    <property type="protein sequence ID" value="JAE36694.1"/>
    <property type="molecule type" value="Transcribed_RNA"/>
</dbReference>
<organism evidence="1">
    <name type="scientific">Arundo donax</name>
    <name type="common">Giant reed</name>
    <name type="synonym">Donax arundinaceus</name>
    <dbReference type="NCBI Taxonomy" id="35708"/>
    <lineage>
        <taxon>Eukaryota</taxon>
        <taxon>Viridiplantae</taxon>
        <taxon>Streptophyta</taxon>
        <taxon>Embryophyta</taxon>
        <taxon>Tracheophyta</taxon>
        <taxon>Spermatophyta</taxon>
        <taxon>Magnoliopsida</taxon>
        <taxon>Liliopsida</taxon>
        <taxon>Poales</taxon>
        <taxon>Poaceae</taxon>
        <taxon>PACMAD clade</taxon>
        <taxon>Arundinoideae</taxon>
        <taxon>Arundineae</taxon>
        <taxon>Arundo</taxon>
    </lineage>
</organism>
<dbReference type="AlphaFoldDB" id="A0A0A9HLI8"/>